<dbReference type="AlphaFoldDB" id="A0A2S4UQR8"/>
<evidence type="ECO:0000313" key="2">
    <source>
        <dbReference type="EMBL" id="POV99600.1"/>
    </source>
</evidence>
<proteinExistence type="predicted"/>
<comment type="caution">
    <text evidence="2">The sequence shown here is derived from an EMBL/GenBank/DDBJ whole genome shotgun (WGS) entry which is preliminary data.</text>
</comment>
<name>A0A2S4UQR8_9BASI</name>
<accession>A0A2S4UQR8</accession>
<reference evidence="2" key="1">
    <citation type="submission" date="2017-12" db="EMBL/GenBank/DDBJ databases">
        <title>Gene loss provides genomic basis for host adaptation in cereal stripe rust fungi.</title>
        <authorList>
            <person name="Xia C."/>
        </authorList>
    </citation>
    <scope>NUCLEOTIDE SEQUENCE [LARGE SCALE GENOMIC DNA]</scope>
    <source>
        <strain evidence="2">93-210</strain>
    </source>
</reference>
<evidence type="ECO:0000256" key="1">
    <source>
        <dbReference type="SAM" id="MobiDB-lite"/>
    </source>
</evidence>
<dbReference type="Proteomes" id="UP000239156">
    <property type="component" value="Unassembled WGS sequence"/>
</dbReference>
<sequence length="79" mass="8835">MHQRQARGCTQPQPTHSHDSMDENVLNNLTGMSRIGMDLDKDTGEKSDLGTPQTLVWVGLVEEQPNKINLLIAVDKDKH</sequence>
<evidence type="ECO:0000313" key="3">
    <source>
        <dbReference type="Proteomes" id="UP000239156"/>
    </source>
</evidence>
<feature type="region of interest" description="Disordered" evidence="1">
    <location>
        <begin position="1"/>
        <end position="24"/>
    </location>
</feature>
<dbReference type="VEuPathDB" id="FungiDB:PSHT_11784"/>
<keyword evidence="3" id="KW-1185">Reference proteome</keyword>
<gene>
    <name evidence="2" type="ORF">PSTT_13681</name>
</gene>
<dbReference type="EMBL" id="PKSL01000197">
    <property type="protein sequence ID" value="POV99600.1"/>
    <property type="molecule type" value="Genomic_DNA"/>
</dbReference>
<protein>
    <submittedName>
        <fullName evidence="2">Uncharacterized protein</fullName>
    </submittedName>
</protein>
<organism evidence="2 3">
    <name type="scientific">Puccinia striiformis</name>
    <dbReference type="NCBI Taxonomy" id="27350"/>
    <lineage>
        <taxon>Eukaryota</taxon>
        <taxon>Fungi</taxon>
        <taxon>Dikarya</taxon>
        <taxon>Basidiomycota</taxon>
        <taxon>Pucciniomycotina</taxon>
        <taxon>Pucciniomycetes</taxon>
        <taxon>Pucciniales</taxon>
        <taxon>Pucciniaceae</taxon>
        <taxon>Puccinia</taxon>
    </lineage>
</organism>
<dbReference type="VEuPathDB" id="FungiDB:PSTT_13681"/>